<dbReference type="AlphaFoldDB" id="A0A381RTG8"/>
<accession>A0A381RTG8</accession>
<evidence type="ECO:0000313" key="1">
    <source>
        <dbReference type="EMBL" id="SUZ93227.1"/>
    </source>
</evidence>
<reference evidence="1" key="1">
    <citation type="submission" date="2018-05" db="EMBL/GenBank/DDBJ databases">
        <authorList>
            <person name="Lanie J.A."/>
            <person name="Ng W.-L."/>
            <person name="Kazmierczak K.M."/>
            <person name="Andrzejewski T.M."/>
            <person name="Davidsen T.M."/>
            <person name="Wayne K.J."/>
            <person name="Tettelin H."/>
            <person name="Glass J.I."/>
            <person name="Rusch D."/>
            <person name="Podicherti R."/>
            <person name="Tsui H.-C.T."/>
            <person name="Winkler M.E."/>
        </authorList>
    </citation>
    <scope>NUCLEOTIDE SEQUENCE</scope>
</reference>
<protein>
    <submittedName>
        <fullName evidence="1">Uncharacterized protein</fullName>
    </submittedName>
</protein>
<dbReference type="EMBL" id="UINC01002128">
    <property type="protein sequence ID" value="SUZ93227.1"/>
    <property type="molecule type" value="Genomic_DNA"/>
</dbReference>
<name>A0A381RTG8_9ZZZZ</name>
<proteinExistence type="predicted"/>
<organism evidence="1">
    <name type="scientific">marine metagenome</name>
    <dbReference type="NCBI Taxonomy" id="408172"/>
    <lineage>
        <taxon>unclassified sequences</taxon>
        <taxon>metagenomes</taxon>
        <taxon>ecological metagenomes</taxon>
    </lineage>
</organism>
<sequence>MRNLDYLLKIWLDKCDFSTEMDASLVGAPDFKPARGALTLS</sequence>
<gene>
    <name evidence="1" type="ORF">METZ01_LOCUS46081</name>
</gene>